<sequence>MNKKHWFLASSFAILTQSAAGLTPLFLELKFPIWSPALKFIEDHRLLQLKKPVPYLDALNHSFFMLPIQSDSPLYILFNEDAAPNTEEWNINQFLTQMNQSDTIVQALEELFASHSDSHLDAICEIMQLLGAQPHTAQYLNTLSFNINTQILTHALHQTNIIKLLQALLDGSDTGWQNLILNLDAAAQLLHLASQLVDPQVQTVLINSIASHLNSEHLYDYINKQKVVGFLYLIHHTLEFWPINDVDPYDPVFMSSAEIILDYLQTRSTISRFGPVHDMLNLPASFARIFAFRPEIVGIYYQAFGQWDFDPRALYQAMAFFKDAFMGHPAQMNNASHLCLLRFIQFFKNPELMRILTRLAAISLYQPIIFQLYPVFARSAEEVSSWLINPQTPQLAIVGISLLHVTSANIYQIPSTNRRSMAYSVISTMVTQALSEIYSDDTLPDIIHHTTALILDVFPELQTLDTPEALSEHLNSLIQTNEFNLSQVMNYLEIPELGKNEANTQQ</sequence>
<dbReference type="STRING" id="1137799.GZ78_11860"/>
<organism evidence="1 2">
    <name type="scientific">Endozoicomonas numazuensis</name>
    <dbReference type="NCBI Taxonomy" id="1137799"/>
    <lineage>
        <taxon>Bacteria</taxon>
        <taxon>Pseudomonadati</taxon>
        <taxon>Pseudomonadota</taxon>
        <taxon>Gammaproteobacteria</taxon>
        <taxon>Oceanospirillales</taxon>
        <taxon>Endozoicomonadaceae</taxon>
        <taxon>Endozoicomonas</taxon>
    </lineage>
</organism>
<keyword evidence="2" id="KW-1185">Reference proteome</keyword>
<evidence type="ECO:0000313" key="2">
    <source>
        <dbReference type="Proteomes" id="UP000028073"/>
    </source>
</evidence>
<gene>
    <name evidence="1" type="ORF">GZ78_11860</name>
</gene>
<dbReference type="RefSeq" id="WP_034835360.1">
    <property type="nucleotide sequence ID" value="NZ_JOKH01000002.1"/>
</dbReference>
<reference evidence="1 2" key="1">
    <citation type="submission" date="2014-06" db="EMBL/GenBank/DDBJ databases">
        <title>Whole Genome Sequences of Three Symbiotic Endozoicomonas Bacteria.</title>
        <authorList>
            <person name="Neave M.J."/>
            <person name="Apprill A."/>
            <person name="Voolstra C.R."/>
        </authorList>
    </citation>
    <scope>NUCLEOTIDE SEQUENCE [LARGE SCALE GENOMIC DNA]</scope>
    <source>
        <strain evidence="1 2">DSM 25634</strain>
    </source>
</reference>
<proteinExistence type="predicted"/>
<dbReference type="EMBL" id="JOKH01000002">
    <property type="protein sequence ID" value="KEQ18221.1"/>
    <property type="molecule type" value="Genomic_DNA"/>
</dbReference>
<protein>
    <submittedName>
        <fullName evidence="1">Uncharacterized protein</fullName>
    </submittedName>
</protein>
<dbReference type="Proteomes" id="UP000028073">
    <property type="component" value="Unassembled WGS sequence"/>
</dbReference>
<dbReference type="AlphaFoldDB" id="A0A081NIE8"/>
<name>A0A081NIE8_9GAMM</name>
<comment type="caution">
    <text evidence="1">The sequence shown here is derived from an EMBL/GenBank/DDBJ whole genome shotgun (WGS) entry which is preliminary data.</text>
</comment>
<evidence type="ECO:0000313" key="1">
    <source>
        <dbReference type="EMBL" id="KEQ18221.1"/>
    </source>
</evidence>
<accession>A0A081NIE8</accession>